<protein>
    <submittedName>
        <fullName evidence="1">Putative ovule protein</fullName>
    </submittedName>
</protein>
<accession>A0A0V0HU08</accession>
<evidence type="ECO:0000313" key="1">
    <source>
        <dbReference type="EMBL" id="JAP23578.1"/>
    </source>
</evidence>
<proteinExistence type="predicted"/>
<reference evidence="1" key="1">
    <citation type="submission" date="2015-12" db="EMBL/GenBank/DDBJ databases">
        <title>Gene expression during late stages of embryo sac development: a critical building block for successful pollen-pistil interactions.</title>
        <authorList>
            <person name="Liu Y."/>
            <person name="Joly V."/>
            <person name="Sabar M."/>
            <person name="Matton D.P."/>
        </authorList>
    </citation>
    <scope>NUCLEOTIDE SEQUENCE</scope>
</reference>
<dbReference type="EMBL" id="GEDG01015322">
    <property type="protein sequence ID" value="JAP23578.1"/>
    <property type="molecule type" value="Transcribed_RNA"/>
</dbReference>
<organism evidence="1">
    <name type="scientific">Solanum chacoense</name>
    <name type="common">Chaco potato</name>
    <dbReference type="NCBI Taxonomy" id="4108"/>
    <lineage>
        <taxon>Eukaryota</taxon>
        <taxon>Viridiplantae</taxon>
        <taxon>Streptophyta</taxon>
        <taxon>Embryophyta</taxon>
        <taxon>Tracheophyta</taxon>
        <taxon>Spermatophyta</taxon>
        <taxon>Magnoliopsida</taxon>
        <taxon>eudicotyledons</taxon>
        <taxon>Gunneridae</taxon>
        <taxon>Pentapetalae</taxon>
        <taxon>asterids</taxon>
        <taxon>lamiids</taxon>
        <taxon>Solanales</taxon>
        <taxon>Solanaceae</taxon>
        <taxon>Solanoideae</taxon>
        <taxon>Solaneae</taxon>
        <taxon>Solanum</taxon>
    </lineage>
</organism>
<sequence>MNCLFQKFSITFVNILGFFSSDLPVLNRGQQLKTSTKLICWTSTLLHMRTQTSFPYHINPSNKFLHKQILQDHYFQSNNPSLNYNKGCHPTLL</sequence>
<dbReference type="AlphaFoldDB" id="A0A0V0HU08"/>
<name>A0A0V0HU08_SOLCH</name>